<dbReference type="Proteomes" id="UP000053095">
    <property type="component" value="Unassembled WGS sequence"/>
</dbReference>
<dbReference type="InterPro" id="IPR036259">
    <property type="entry name" value="MFS_trans_sf"/>
</dbReference>
<dbReference type="SUPFAM" id="SSF103473">
    <property type="entry name" value="MFS general substrate transporter"/>
    <property type="match status" value="1"/>
</dbReference>
<dbReference type="Pfam" id="PF07690">
    <property type="entry name" value="MFS_1"/>
    <property type="match status" value="1"/>
</dbReference>
<evidence type="ECO:0000256" key="4">
    <source>
        <dbReference type="ARBA" id="ARBA00022989"/>
    </source>
</evidence>
<evidence type="ECO:0000256" key="7">
    <source>
        <dbReference type="SAM" id="Phobius"/>
    </source>
</evidence>
<sequence length="314" mass="33557">MICKVAILICGRIILAIGGNAAWIIGLATLADTVGSENSAKTLGAISVVYNSGLLVGPMVSGWLLRLAGYWPTWITAISVLIVDMLMRLVIIEKPKVQKSWNNAKSAFSATNGNSEHLSPEDTDVEATAAEADTNNSLSETTPLLQAQTASTEDLPDQASQKDTTKQGDEVSNFYRVVLSHPRALTAMACHMTSSLVVTSLDTTLPLHVIRDFGWNTAQMSFMFFLIQLPQLALGTFTGWLKDKHGTKVATGIGYLLTGFLLWLLGTPGNDGLSFIGSGQKGQIIYSSTLLALGFARSLTIGTGIIEMTSECTP</sequence>
<feature type="transmembrane region" description="Helical" evidence="7">
    <location>
        <begin position="6"/>
        <end position="31"/>
    </location>
</feature>
<proteinExistence type="predicted"/>
<organism evidence="8 9">
    <name type="scientific">Talaromyces pinophilus</name>
    <name type="common">Penicillium pinophilum</name>
    <dbReference type="NCBI Taxonomy" id="128442"/>
    <lineage>
        <taxon>Eukaryota</taxon>
        <taxon>Fungi</taxon>
        <taxon>Dikarya</taxon>
        <taxon>Ascomycota</taxon>
        <taxon>Pezizomycotina</taxon>
        <taxon>Eurotiomycetes</taxon>
        <taxon>Eurotiomycetidae</taxon>
        <taxon>Eurotiales</taxon>
        <taxon>Trichocomaceae</taxon>
        <taxon>Talaromyces</taxon>
        <taxon>Talaromyces sect. Talaromyces</taxon>
    </lineage>
</organism>
<feature type="transmembrane region" description="Helical" evidence="7">
    <location>
        <begin position="285"/>
        <end position="306"/>
    </location>
</feature>
<accession>A0A0B8N4N9</accession>
<reference evidence="9" key="1">
    <citation type="journal article" date="2015" name="Genome Announc.">
        <title>Draft genome sequence of Talaromyces cellulolyticus strain Y-94, a source of lignocellulosic biomass-degrading enzymes.</title>
        <authorList>
            <person name="Fujii T."/>
            <person name="Koike H."/>
            <person name="Sawayama S."/>
            <person name="Yano S."/>
            <person name="Inoue H."/>
        </authorList>
    </citation>
    <scope>NUCLEOTIDE SEQUENCE [LARGE SCALE GENOMIC DNA]</scope>
    <source>
        <strain evidence="9">Y-94</strain>
    </source>
</reference>
<name>A0A0B8N4N9_TALPI</name>
<keyword evidence="4 7" id="KW-1133">Transmembrane helix</keyword>
<evidence type="ECO:0000313" key="9">
    <source>
        <dbReference type="Proteomes" id="UP000053095"/>
    </source>
</evidence>
<dbReference type="GO" id="GO:0022857">
    <property type="term" value="F:transmembrane transporter activity"/>
    <property type="evidence" value="ECO:0007669"/>
    <property type="project" value="InterPro"/>
</dbReference>
<dbReference type="PANTHER" id="PTHR23506">
    <property type="entry name" value="GH10249P"/>
    <property type="match status" value="1"/>
</dbReference>
<keyword evidence="2" id="KW-0813">Transport</keyword>
<evidence type="ECO:0000313" key="8">
    <source>
        <dbReference type="EMBL" id="GAM37289.1"/>
    </source>
</evidence>
<feature type="transmembrane region" description="Helical" evidence="7">
    <location>
        <begin position="71"/>
        <end position="91"/>
    </location>
</feature>
<dbReference type="AlphaFoldDB" id="A0A0B8N4N9"/>
<feature type="region of interest" description="Disordered" evidence="6">
    <location>
        <begin position="147"/>
        <end position="167"/>
    </location>
</feature>
<evidence type="ECO:0000256" key="3">
    <source>
        <dbReference type="ARBA" id="ARBA00022692"/>
    </source>
</evidence>
<dbReference type="Gene3D" id="1.20.1250.20">
    <property type="entry name" value="MFS general substrate transporter like domains"/>
    <property type="match status" value="1"/>
</dbReference>
<gene>
    <name evidence="8" type="ORF">TCE0_023r07091</name>
</gene>
<evidence type="ECO:0000256" key="5">
    <source>
        <dbReference type="ARBA" id="ARBA00023136"/>
    </source>
</evidence>
<dbReference type="EMBL" id="DF933819">
    <property type="protein sequence ID" value="GAM37289.1"/>
    <property type="molecule type" value="Genomic_DNA"/>
</dbReference>
<protein>
    <submittedName>
        <fullName evidence="8">MFS transporter</fullName>
    </submittedName>
</protein>
<feature type="compositionally biased region" description="Polar residues" evidence="6">
    <location>
        <begin position="147"/>
        <end position="162"/>
    </location>
</feature>
<keyword evidence="5 7" id="KW-0472">Membrane</keyword>
<keyword evidence="3 7" id="KW-0812">Transmembrane</keyword>
<dbReference type="InterPro" id="IPR050930">
    <property type="entry name" value="MFS_Vesicular_Transporter"/>
</dbReference>
<evidence type="ECO:0000256" key="2">
    <source>
        <dbReference type="ARBA" id="ARBA00022448"/>
    </source>
</evidence>
<comment type="subcellular location">
    <subcellularLocation>
        <location evidence="1">Membrane</location>
        <topology evidence="1">Multi-pass membrane protein</topology>
    </subcellularLocation>
</comment>
<dbReference type="PANTHER" id="PTHR23506:SF35">
    <property type="entry name" value="MAJOR FACILITATOR SUPERFAMILY (MFS) PROFILE DOMAIN-CONTAINING PROTEIN-RELATED"/>
    <property type="match status" value="1"/>
</dbReference>
<dbReference type="InterPro" id="IPR011701">
    <property type="entry name" value="MFS"/>
</dbReference>
<evidence type="ECO:0000256" key="6">
    <source>
        <dbReference type="SAM" id="MobiDB-lite"/>
    </source>
</evidence>
<dbReference type="GO" id="GO:0016020">
    <property type="term" value="C:membrane"/>
    <property type="evidence" value="ECO:0007669"/>
    <property type="project" value="UniProtKB-SubCell"/>
</dbReference>
<evidence type="ECO:0000256" key="1">
    <source>
        <dbReference type="ARBA" id="ARBA00004141"/>
    </source>
</evidence>
<keyword evidence="9" id="KW-1185">Reference proteome</keyword>
<feature type="transmembrane region" description="Helical" evidence="7">
    <location>
        <begin position="221"/>
        <end position="241"/>
    </location>
</feature>